<dbReference type="InterPro" id="IPR051695">
    <property type="entry name" value="Phosphoglycerate_Mutase"/>
</dbReference>
<proteinExistence type="predicted"/>
<feature type="active site" description="Tele-phosphohistidine intermediate" evidence="2">
    <location>
        <position position="10"/>
    </location>
</feature>
<dbReference type="RefSeq" id="WP_171162835.1">
    <property type="nucleotide sequence ID" value="NZ_CP053073.1"/>
</dbReference>
<dbReference type="PROSITE" id="PS00175">
    <property type="entry name" value="PG_MUTASE"/>
    <property type="match status" value="1"/>
</dbReference>
<keyword evidence="1 4" id="KW-0378">Hydrolase</keyword>
<dbReference type="GO" id="GO:0043456">
    <property type="term" value="P:regulation of pentose-phosphate shunt"/>
    <property type="evidence" value="ECO:0007669"/>
    <property type="project" value="TreeGrafter"/>
</dbReference>
<dbReference type="EMBL" id="CP053073">
    <property type="protein sequence ID" value="QJR15504.1"/>
    <property type="molecule type" value="Genomic_DNA"/>
</dbReference>
<sequence length="217" mass="23817">MNARFIVLRHGETEWNVASRIQGHQDSALTPRGLVQAEALAQRMVLERFDRLVASDLGRAHETARIIAARTGHAVQGDARLRERCYGTAEGLTYGELDHEFPEVFSSVRVTDPDYVVPGGESRRQFYDRVQSAFEALAREHPGERIAVVSHGGVLASLFRLVHGIAVSVPHRIPMPNAAFNALAFEAGQWTVENWGDINHLATGGALLSGEGSRETL</sequence>
<evidence type="ECO:0000256" key="2">
    <source>
        <dbReference type="PIRSR" id="PIRSR613078-1"/>
    </source>
</evidence>
<accession>A0A6M4HAP7</accession>
<dbReference type="Proteomes" id="UP000503096">
    <property type="component" value="Chromosome"/>
</dbReference>
<reference evidence="4 5" key="1">
    <citation type="submission" date="2020-04" db="EMBL/GenBank/DDBJ databases">
        <title>Usitatibacter rugosus gen. nov., sp. nov. and Usitatibacter palustris sp. nov., novel members of Usitatibacteraceae fam. nov. within the order Nitrosomonadales isolated from soil.</title>
        <authorList>
            <person name="Huber K.J."/>
            <person name="Neumann-Schaal M."/>
            <person name="Geppert A."/>
            <person name="Luckner M."/>
            <person name="Wanner G."/>
            <person name="Overmann J."/>
        </authorList>
    </citation>
    <scope>NUCLEOTIDE SEQUENCE [LARGE SCALE GENOMIC DNA]</scope>
    <source>
        <strain evidence="4 5">Swamp67</strain>
    </source>
</reference>
<dbReference type="InterPro" id="IPR013078">
    <property type="entry name" value="His_Pase_superF_clade-1"/>
</dbReference>
<protein>
    <submittedName>
        <fullName evidence="4">Phosphoserine phosphatase 2</fullName>
        <ecNumber evidence="4">3.1.3.3</ecNumber>
    </submittedName>
</protein>
<feature type="active site" description="Proton donor/acceptor" evidence="2">
    <location>
        <position position="83"/>
    </location>
</feature>
<feature type="binding site" evidence="3">
    <location>
        <begin position="83"/>
        <end position="86"/>
    </location>
    <ligand>
        <name>substrate</name>
    </ligand>
</feature>
<dbReference type="GO" id="GO:0004331">
    <property type="term" value="F:fructose-2,6-bisphosphate 2-phosphatase activity"/>
    <property type="evidence" value="ECO:0007669"/>
    <property type="project" value="TreeGrafter"/>
</dbReference>
<dbReference type="InterPro" id="IPR029033">
    <property type="entry name" value="His_PPase_superfam"/>
</dbReference>
<evidence type="ECO:0000313" key="5">
    <source>
        <dbReference type="Proteomes" id="UP000503096"/>
    </source>
</evidence>
<feature type="binding site" evidence="3">
    <location>
        <begin position="9"/>
        <end position="16"/>
    </location>
    <ligand>
        <name>substrate</name>
    </ligand>
</feature>
<dbReference type="InterPro" id="IPR001345">
    <property type="entry name" value="PG/BPGM_mutase_AS"/>
</dbReference>
<dbReference type="KEGG" id="upl:DSM104440_02325"/>
<keyword evidence="5" id="KW-1185">Reference proteome</keyword>
<name>A0A6M4HAP7_9PROT</name>
<dbReference type="GO" id="GO:0005829">
    <property type="term" value="C:cytosol"/>
    <property type="evidence" value="ECO:0007669"/>
    <property type="project" value="TreeGrafter"/>
</dbReference>
<evidence type="ECO:0000313" key="4">
    <source>
        <dbReference type="EMBL" id="QJR15504.1"/>
    </source>
</evidence>
<dbReference type="PANTHER" id="PTHR46517:SF1">
    <property type="entry name" value="FRUCTOSE-2,6-BISPHOSPHATASE TIGAR"/>
    <property type="match status" value="1"/>
</dbReference>
<dbReference type="InParanoid" id="A0A6M4HAP7"/>
<dbReference type="FunCoup" id="A0A6M4HAP7">
    <property type="interactions" value="560"/>
</dbReference>
<dbReference type="AlphaFoldDB" id="A0A6M4HAP7"/>
<dbReference type="Pfam" id="PF00300">
    <property type="entry name" value="His_Phos_1"/>
    <property type="match status" value="1"/>
</dbReference>
<evidence type="ECO:0000256" key="3">
    <source>
        <dbReference type="PIRSR" id="PIRSR613078-2"/>
    </source>
</evidence>
<dbReference type="PANTHER" id="PTHR46517">
    <property type="entry name" value="FRUCTOSE-2,6-BISPHOSPHATASE TIGAR"/>
    <property type="match status" value="1"/>
</dbReference>
<dbReference type="Gene3D" id="3.40.50.1240">
    <property type="entry name" value="Phosphoglycerate mutase-like"/>
    <property type="match status" value="1"/>
</dbReference>
<dbReference type="SUPFAM" id="SSF53254">
    <property type="entry name" value="Phosphoglycerate mutase-like"/>
    <property type="match status" value="1"/>
</dbReference>
<dbReference type="SMART" id="SM00855">
    <property type="entry name" value="PGAM"/>
    <property type="match status" value="1"/>
</dbReference>
<feature type="binding site" evidence="3">
    <location>
        <position position="59"/>
    </location>
    <ligand>
        <name>substrate</name>
    </ligand>
</feature>
<dbReference type="CDD" id="cd07067">
    <property type="entry name" value="HP_PGM_like"/>
    <property type="match status" value="1"/>
</dbReference>
<evidence type="ECO:0000256" key="1">
    <source>
        <dbReference type="ARBA" id="ARBA00022801"/>
    </source>
</evidence>
<organism evidence="4 5">
    <name type="scientific">Usitatibacter palustris</name>
    <dbReference type="NCBI Taxonomy" id="2732487"/>
    <lineage>
        <taxon>Bacteria</taxon>
        <taxon>Pseudomonadati</taxon>
        <taxon>Pseudomonadota</taxon>
        <taxon>Betaproteobacteria</taxon>
        <taxon>Nitrosomonadales</taxon>
        <taxon>Usitatibacteraceae</taxon>
        <taxon>Usitatibacter</taxon>
    </lineage>
</organism>
<dbReference type="EC" id="3.1.3.3" evidence="4"/>
<dbReference type="GO" id="GO:0045820">
    <property type="term" value="P:negative regulation of glycolytic process"/>
    <property type="evidence" value="ECO:0007669"/>
    <property type="project" value="TreeGrafter"/>
</dbReference>
<gene>
    <name evidence="4" type="primary">pspB</name>
    <name evidence="4" type="ORF">DSM104440_02325</name>
</gene>